<dbReference type="eggNOG" id="COG1225">
    <property type="taxonomic scope" value="Bacteria"/>
</dbReference>
<keyword evidence="2" id="KW-1185">Reference proteome</keyword>
<gene>
    <name evidence="1" type="ORF">JCM19294_1426</name>
</gene>
<name>A0A090Q2Y2_9FLAO</name>
<dbReference type="RefSeq" id="WP_042278986.1">
    <property type="nucleotide sequence ID" value="NZ_BBML01000005.1"/>
</dbReference>
<dbReference type="PROSITE" id="PS51257">
    <property type="entry name" value="PROKAR_LIPOPROTEIN"/>
    <property type="match status" value="1"/>
</dbReference>
<sequence>MSTLSRKQNIFKLSCYLLLLLVTITSCEEKQRDITYLGGKVVNPRAGFVIIHNYSDFRDTLELDEQQRFSFVNNNFKTGWYTFHHGDEYQSVYIKKGDSLKWRFNSKSFDESLAFTGSRAKENNYLINLYIELEQLNDQITARYNQQPKDFKKYIDSIIKAQKKRLLKVAKVQEFDPKFVADAEKLIEWNGWSRLERYPYTHFGKTNFLQVKGLPSNFFAHRNSTNINDIDNQNMYTFPSYVRSLVSNLSLYQCSLDKGNGADVHLGSLDYRKKKLKVIDSIFTVDELKDIYASAEVRNYIRSHKGDETVQSMIDVFTEISSNDELVAQINGLASTYINLSPGNEIPNFELYNTEKNEVKINEVIDRMSVLFFWSYEDEDYALEFIIK</sequence>
<proteinExistence type="predicted"/>
<comment type="caution">
    <text evidence="1">The sequence shown here is derived from an EMBL/GenBank/DDBJ whole genome shotgun (WGS) entry which is preliminary data.</text>
</comment>
<dbReference type="STRING" id="319236.BST91_02115"/>
<evidence type="ECO:0000313" key="1">
    <source>
        <dbReference type="EMBL" id="GAK97380.1"/>
    </source>
</evidence>
<evidence type="ECO:0000313" key="2">
    <source>
        <dbReference type="Proteomes" id="UP000029221"/>
    </source>
</evidence>
<organism evidence="1 2">
    <name type="scientific">Nonlabens tegetincola</name>
    <dbReference type="NCBI Taxonomy" id="323273"/>
    <lineage>
        <taxon>Bacteria</taxon>
        <taxon>Pseudomonadati</taxon>
        <taxon>Bacteroidota</taxon>
        <taxon>Flavobacteriia</taxon>
        <taxon>Flavobacteriales</taxon>
        <taxon>Flavobacteriaceae</taxon>
        <taxon>Nonlabens</taxon>
    </lineage>
</organism>
<reference evidence="1" key="1">
    <citation type="journal article" date="2014" name="Genome Announc.">
        <title>Draft Genome Sequences of Marine Flavobacterium Nonlabens Strains NR17, NR24, NR27, NR32, NR33, and Ara13.</title>
        <authorList>
            <person name="Nakanishi M."/>
            <person name="Meirelles P."/>
            <person name="Suzuki R."/>
            <person name="Takatani N."/>
            <person name="Mino S."/>
            <person name="Suda W."/>
            <person name="Oshima K."/>
            <person name="Hattori M."/>
            <person name="Ohkuma M."/>
            <person name="Hosokawa M."/>
            <person name="Miyashita K."/>
            <person name="Thompson F.L."/>
            <person name="Niwa A."/>
            <person name="Sawabe T."/>
            <person name="Sawabe T."/>
        </authorList>
    </citation>
    <scope>NUCLEOTIDE SEQUENCE [LARGE SCALE GENOMIC DNA]</scope>
    <source>
        <strain evidence="1">JCM 19294</strain>
    </source>
</reference>
<dbReference type="Proteomes" id="UP000029221">
    <property type="component" value="Unassembled WGS sequence"/>
</dbReference>
<protein>
    <recommendedName>
        <fullName evidence="3">Transaldolase</fullName>
    </recommendedName>
</protein>
<accession>A0A090Q2Y2</accession>
<dbReference type="EMBL" id="BBML01000005">
    <property type="protein sequence ID" value="GAK97380.1"/>
    <property type="molecule type" value="Genomic_DNA"/>
</dbReference>
<evidence type="ECO:0008006" key="3">
    <source>
        <dbReference type="Google" id="ProtNLM"/>
    </source>
</evidence>
<dbReference type="AlphaFoldDB" id="A0A090Q2Y2"/>